<dbReference type="InterPro" id="IPR033132">
    <property type="entry name" value="GH_1_N_CS"/>
</dbReference>
<comment type="similarity">
    <text evidence="1 3">Belongs to the glycosyl hydrolase 1 family.</text>
</comment>
<evidence type="ECO:0000256" key="1">
    <source>
        <dbReference type="ARBA" id="ARBA00010838"/>
    </source>
</evidence>
<evidence type="ECO:0000313" key="4">
    <source>
        <dbReference type="EMBL" id="RLN33524.1"/>
    </source>
</evidence>
<dbReference type="GO" id="GO:0005975">
    <property type="term" value="P:carbohydrate metabolic process"/>
    <property type="evidence" value="ECO:0007669"/>
    <property type="project" value="InterPro"/>
</dbReference>
<dbReference type="Proteomes" id="UP000275267">
    <property type="component" value="Unassembled WGS sequence"/>
</dbReference>
<dbReference type="Gene3D" id="3.20.20.80">
    <property type="entry name" value="Glycosidases"/>
    <property type="match status" value="2"/>
</dbReference>
<dbReference type="InterPro" id="IPR001360">
    <property type="entry name" value="Glyco_hydro_1"/>
</dbReference>
<keyword evidence="2" id="KW-0378">Hydrolase</keyword>
<evidence type="ECO:0000313" key="5">
    <source>
        <dbReference type="Proteomes" id="UP000275267"/>
    </source>
</evidence>
<comment type="caution">
    <text evidence="4">The sequence shown here is derived from an EMBL/GenBank/DDBJ whole genome shotgun (WGS) entry which is preliminary data.</text>
</comment>
<dbReference type="PROSITE" id="PS00653">
    <property type="entry name" value="GLYCOSYL_HYDROL_F1_2"/>
    <property type="match status" value="1"/>
</dbReference>
<evidence type="ECO:0000256" key="2">
    <source>
        <dbReference type="ARBA" id="ARBA00022801"/>
    </source>
</evidence>
<dbReference type="Pfam" id="PF00232">
    <property type="entry name" value="Glyco_hydro_1"/>
    <property type="match status" value="2"/>
</dbReference>
<dbReference type="AlphaFoldDB" id="A0A3L6T5G6"/>
<dbReference type="SUPFAM" id="SSF51445">
    <property type="entry name" value="(Trans)glycosidases"/>
    <property type="match status" value="2"/>
</dbReference>
<dbReference type="GO" id="GO:0008422">
    <property type="term" value="F:beta-glucosidase activity"/>
    <property type="evidence" value="ECO:0007669"/>
    <property type="project" value="TreeGrafter"/>
</dbReference>
<dbReference type="STRING" id="4540.A0A3L6T5G6"/>
<accession>A0A3L6T5G6</accession>
<gene>
    <name evidence="4" type="ORF">C2845_PM03G02890</name>
</gene>
<dbReference type="PANTHER" id="PTHR10353">
    <property type="entry name" value="GLYCOSYL HYDROLASE"/>
    <property type="match status" value="1"/>
</dbReference>
<proteinExistence type="inferred from homology"/>
<sequence>MAPPLSSFAVLRRRRAHRMPRLLFFLLAVIAGGVVPRSASAITRSDFPEGFVFGAGSSAFQVEGAAAEDGRAPSIWDTFTHEGYSYDGSTADISADQYHHYKEDVKLMHAMGLDAYRFSIAWPRLIPDGRGEINPKALEYYNNLIDELILHDPLDAITEGRIESPPWALGKLLEHLKVNYGNPPVVIHENGVGDAPDGTPGAIEYDDEFRSEFLQSYLEVLYQSIRRGGKLNRGGDACRNGSDARGYFVWSFLDVFEFIFAYRLRFGLCGVDMAAAARTRYARSSARWYAGFLRGGDLRPPPAPPARPYVAA</sequence>
<keyword evidence="5" id="KW-1185">Reference proteome</keyword>
<dbReference type="OrthoDB" id="687649at2759"/>
<protein>
    <submittedName>
        <fullName evidence="4">Uncharacterized protein</fullName>
    </submittedName>
</protein>
<organism evidence="4 5">
    <name type="scientific">Panicum miliaceum</name>
    <name type="common">Proso millet</name>
    <name type="synonym">Broomcorn millet</name>
    <dbReference type="NCBI Taxonomy" id="4540"/>
    <lineage>
        <taxon>Eukaryota</taxon>
        <taxon>Viridiplantae</taxon>
        <taxon>Streptophyta</taxon>
        <taxon>Embryophyta</taxon>
        <taxon>Tracheophyta</taxon>
        <taxon>Spermatophyta</taxon>
        <taxon>Magnoliopsida</taxon>
        <taxon>Liliopsida</taxon>
        <taxon>Poales</taxon>
        <taxon>Poaceae</taxon>
        <taxon>PACMAD clade</taxon>
        <taxon>Panicoideae</taxon>
        <taxon>Panicodae</taxon>
        <taxon>Paniceae</taxon>
        <taxon>Panicinae</taxon>
        <taxon>Panicum</taxon>
        <taxon>Panicum sect. Panicum</taxon>
    </lineage>
</organism>
<dbReference type="InterPro" id="IPR017853">
    <property type="entry name" value="GH"/>
</dbReference>
<reference evidence="5" key="1">
    <citation type="journal article" date="2019" name="Nat. Commun.">
        <title>The genome of broomcorn millet.</title>
        <authorList>
            <person name="Zou C."/>
            <person name="Miki D."/>
            <person name="Li D."/>
            <person name="Tang Q."/>
            <person name="Xiao L."/>
            <person name="Rajput S."/>
            <person name="Deng P."/>
            <person name="Jia W."/>
            <person name="Huang R."/>
            <person name="Zhang M."/>
            <person name="Sun Y."/>
            <person name="Hu J."/>
            <person name="Fu X."/>
            <person name="Schnable P.S."/>
            <person name="Li F."/>
            <person name="Zhang H."/>
            <person name="Feng B."/>
            <person name="Zhu X."/>
            <person name="Liu R."/>
            <person name="Schnable J.C."/>
            <person name="Zhu J.-K."/>
            <person name="Zhang H."/>
        </authorList>
    </citation>
    <scope>NUCLEOTIDE SEQUENCE [LARGE SCALE GENOMIC DNA]</scope>
</reference>
<dbReference type="PRINTS" id="PR00131">
    <property type="entry name" value="GLHYDRLASE1"/>
</dbReference>
<name>A0A3L6T5G6_PANMI</name>
<dbReference type="PANTHER" id="PTHR10353:SF197">
    <property type="entry name" value="INACTIVE BETA-GLUCOSIDASE 33-RELATED"/>
    <property type="match status" value="1"/>
</dbReference>
<evidence type="ECO:0000256" key="3">
    <source>
        <dbReference type="RuleBase" id="RU003690"/>
    </source>
</evidence>
<dbReference type="EMBL" id="PQIB02000002">
    <property type="protein sequence ID" value="RLN33524.1"/>
    <property type="molecule type" value="Genomic_DNA"/>
</dbReference>